<feature type="domain" description="ABC transmembrane type-1" evidence="9">
    <location>
        <begin position="208"/>
        <end position="414"/>
    </location>
</feature>
<evidence type="ECO:0000313" key="10">
    <source>
        <dbReference type="EMBL" id="ANN77739.1"/>
    </source>
</evidence>
<dbReference type="GO" id="GO:0055085">
    <property type="term" value="P:transmembrane transport"/>
    <property type="evidence" value="ECO:0007669"/>
    <property type="project" value="InterPro"/>
</dbReference>
<name>A0A193GEL8_9BORD</name>
<keyword evidence="5 8" id="KW-0812">Transmembrane</keyword>
<evidence type="ECO:0000256" key="4">
    <source>
        <dbReference type="ARBA" id="ARBA00022475"/>
    </source>
</evidence>
<accession>A0A193GEL8</accession>
<keyword evidence="4" id="KW-1003">Cell membrane</keyword>
<dbReference type="EMBL" id="CP016172">
    <property type="protein sequence ID" value="ANN77739.1"/>
    <property type="molecule type" value="Genomic_DNA"/>
</dbReference>
<dbReference type="STRING" id="463014.BAU07_12040"/>
<evidence type="ECO:0000256" key="2">
    <source>
        <dbReference type="ARBA" id="ARBA00007069"/>
    </source>
</evidence>
<keyword evidence="7 8" id="KW-0472">Membrane</keyword>
<keyword evidence="3 8" id="KW-0813">Transport</keyword>
<comment type="similarity">
    <text evidence="2">Belongs to the binding-protein-dependent transport system permease family. CysTW subfamily.</text>
</comment>
<feature type="transmembrane region" description="Helical" evidence="8">
    <location>
        <begin position="212"/>
        <end position="233"/>
    </location>
</feature>
<dbReference type="PROSITE" id="PS50928">
    <property type="entry name" value="ABC_TM1"/>
    <property type="match status" value="1"/>
</dbReference>
<dbReference type="Pfam" id="PF00528">
    <property type="entry name" value="BPD_transp_1"/>
    <property type="match status" value="1"/>
</dbReference>
<dbReference type="Gene3D" id="1.10.3720.10">
    <property type="entry name" value="MetI-like"/>
    <property type="match status" value="1"/>
</dbReference>
<protein>
    <submittedName>
        <fullName evidence="10">Polyamine ABC transporter substrate-binding protein</fullName>
    </submittedName>
</protein>
<keyword evidence="11" id="KW-1185">Reference proteome</keyword>
<dbReference type="PANTHER" id="PTHR42929">
    <property type="entry name" value="INNER MEMBRANE ABC TRANSPORTER PERMEASE PROTEIN YDCU-RELATED-RELATED"/>
    <property type="match status" value="1"/>
</dbReference>
<evidence type="ECO:0000313" key="11">
    <source>
        <dbReference type="Proteomes" id="UP000091926"/>
    </source>
</evidence>
<dbReference type="CDD" id="cd06261">
    <property type="entry name" value="TM_PBP2"/>
    <property type="match status" value="1"/>
</dbReference>
<evidence type="ECO:0000259" key="9">
    <source>
        <dbReference type="PROSITE" id="PS50928"/>
    </source>
</evidence>
<dbReference type="PANTHER" id="PTHR42929:SF5">
    <property type="entry name" value="ABC TRANSPORTER PERMEASE PROTEIN"/>
    <property type="match status" value="1"/>
</dbReference>
<evidence type="ECO:0000256" key="8">
    <source>
        <dbReference type="RuleBase" id="RU363032"/>
    </source>
</evidence>
<proteinExistence type="inferred from homology"/>
<organism evidence="10 11">
    <name type="scientific">Bordetella flabilis</name>
    <dbReference type="NCBI Taxonomy" id="463014"/>
    <lineage>
        <taxon>Bacteria</taxon>
        <taxon>Pseudomonadati</taxon>
        <taxon>Pseudomonadota</taxon>
        <taxon>Betaproteobacteria</taxon>
        <taxon>Burkholderiales</taxon>
        <taxon>Alcaligenaceae</taxon>
        <taxon>Bordetella</taxon>
    </lineage>
</organism>
<reference evidence="10 11" key="1">
    <citation type="submission" date="2016-06" db="EMBL/GenBank/DDBJ databases">
        <title>Complete genome sequences of Bordetella bronchialis and Bordetella flabilis.</title>
        <authorList>
            <person name="LiPuma J.J."/>
            <person name="Spilker T."/>
        </authorList>
    </citation>
    <scope>NUCLEOTIDE SEQUENCE [LARGE SCALE GENOMIC DNA]</scope>
    <source>
        <strain evidence="10 11">AU10664</strain>
    </source>
</reference>
<feature type="transmembrane region" description="Helical" evidence="8">
    <location>
        <begin position="245"/>
        <end position="266"/>
    </location>
</feature>
<evidence type="ECO:0000256" key="5">
    <source>
        <dbReference type="ARBA" id="ARBA00022692"/>
    </source>
</evidence>
<dbReference type="AlphaFoldDB" id="A0A193GEL8"/>
<evidence type="ECO:0000256" key="3">
    <source>
        <dbReference type="ARBA" id="ARBA00022448"/>
    </source>
</evidence>
<feature type="transmembrane region" description="Helical" evidence="8">
    <location>
        <begin position="391"/>
        <end position="417"/>
    </location>
</feature>
<evidence type="ECO:0000256" key="1">
    <source>
        <dbReference type="ARBA" id="ARBA00004651"/>
    </source>
</evidence>
<keyword evidence="6 8" id="KW-1133">Transmembrane helix</keyword>
<feature type="transmembrane region" description="Helical" evidence="8">
    <location>
        <begin position="294"/>
        <end position="315"/>
    </location>
</feature>
<feature type="transmembrane region" description="Helical" evidence="8">
    <location>
        <begin position="35"/>
        <end position="56"/>
    </location>
</feature>
<evidence type="ECO:0000256" key="7">
    <source>
        <dbReference type="ARBA" id="ARBA00023136"/>
    </source>
</evidence>
<dbReference type="RefSeq" id="WP_066657850.1">
    <property type="nucleotide sequence ID" value="NZ_CBCSCL010000033.1"/>
</dbReference>
<dbReference type="OrthoDB" id="9808619at2"/>
<dbReference type="InterPro" id="IPR035906">
    <property type="entry name" value="MetI-like_sf"/>
</dbReference>
<dbReference type="KEGG" id="bfz:BAU07_12040"/>
<sequence length="428" mass="47431">MFITTQPTALARGAAGAVADPKAALRRERRKRTQVALAFIAPLLVFMVLFFVLPIAKLLTLAVWSPEVRDALPRSAPALAAWDRTALPDDAVYQSFVADLLAAAGDRALGRMAQRLEYEQRGFRVLIQRTARALGQARQAGTLAPATARAALLDADRRWGELSYWQVLARAASPLTPYFVLTAIDMAQDPDGRIHAVEPSHAVYLRILGRTFWVSAVVTLFCLVLGYPVAYWLTTLPARRASWVMIGILIPFWCSILVRIAAWMVLLQREGLVNTLLRALHLIDEPVDMLFHRIAVYVSMTHILLPVMIFPLYSVMKEIPPGYQRAAISLGSHPFQAFWRIYVPQTMPGISAGALLVFIMALGYYIAPSLLGGAGDQFMSYYVAYFTNQQINWGLACALGAVLLLATALSYVVFILLKRTGMLVLRRS</sequence>
<dbReference type="Proteomes" id="UP000091926">
    <property type="component" value="Chromosome"/>
</dbReference>
<dbReference type="InterPro" id="IPR000515">
    <property type="entry name" value="MetI-like"/>
</dbReference>
<evidence type="ECO:0000256" key="6">
    <source>
        <dbReference type="ARBA" id="ARBA00022989"/>
    </source>
</evidence>
<dbReference type="GO" id="GO:0005886">
    <property type="term" value="C:plasma membrane"/>
    <property type="evidence" value="ECO:0007669"/>
    <property type="project" value="UniProtKB-SubCell"/>
</dbReference>
<dbReference type="SUPFAM" id="SSF161098">
    <property type="entry name" value="MetI-like"/>
    <property type="match status" value="1"/>
</dbReference>
<gene>
    <name evidence="10" type="ORF">BAU07_12040</name>
</gene>
<comment type="subcellular location">
    <subcellularLocation>
        <location evidence="1 8">Cell membrane</location>
        <topology evidence="1 8">Multi-pass membrane protein</topology>
    </subcellularLocation>
</comment>
<feature type="transmembrane region" description="Helical" evidence="8">
    <location>
        <begin position="350"/>
        <end position="371"/>
    </location>
</feature>